<gene>
    <name evidence="1" type="ORF">COO92_10185</name>
</gene>
<sequence length="262" mass="29302">MFSISDAHKITDPVLREQIEQHPRAQEILRAFLYPYDAPDYDFLFADGTIRKMVAGDIDRSTAGRTPVLAVGSNRAPVQLARKFAPPHHHEEPVPVTFGWMANHDIVYSAHMAGYGALPATLASSPGTTVRVAVTWLTPTQLSHMHSTESVPDHYQYCQLDGINITLDCGLKTGRVGSYQSVAGHVFDHGDTFALVDIPVRNRRFAARSQWEMFCQIVKRAGYAPHPTFVLQLIDDAELRRKLVGRYLKTDNPTPRRTSVPK</sequence>
<protein>
    <submittedName>
        <fullName evidence="1">Uncharacterized protein</fullName>
    </submittedName>
</protein>
<comment type="caution">
    <text evidence="1">The sequence shown here is derived from an EMBL/GenBank/DDBJ whole genome shotgun (WGS) entry which is preliminary data.</text>
</comment>
<organism evidence="1 2">
    <name type="scientific">Thalassospira lohafexi</name>
    <dbReference type="NCBI Taxonomy" id="744227"/>
    <lineage>
        <taxon>Bacteria</taxon>
        <taxon>Pseudomonadati</taxon>
        <taxon>Pseudomonadota</taxon>
        <taxon>Alphaproteobacteria</taxon>
        <taxon>Rhodospirillales</taxon>
        <taxon>Thalassospiraceae</taxon>
        <taxon>Thalassospira</taxon>
    </lineage>
</organism>
<evidence type="ECO:0000313" key="1">
    <source>
        <dbReference type="EMBL" id="PKR58121.1"/>
    </source>
</evidence>
<dbReference type="AlphaFoldDB" id="A0A2N3L5N5"/>
<accession>A0A2N3L5N5</accession>
<reference evidence="1 2" key="1">
    <citation type="submission" date="2017-09" db="EMBL/GenBank/DDBJ databases">
        <title>Biodiversity and function of Thalassospira species in the particle-attached aromatic-hydrocarbon-degrading consortia from the surface seawater of the China South Sea.</title>
        <authorList>
            <person name="Dong C."/>
            <person name="Lai Q."/>
            <person name="Shao Z."/>
        </authorList>
    </citation>
    <scope>NUCLEOTIDE SEQUENCE [LARGE SCALE GENOMIC DNA]</scope>
    <source>
        <strain evidence="1 2">139Z-12</strain>
    </source>
</reference>
<name>A0A2N3L5N5_9PROT</name>
<keyword evidence="2" id="KW-1185">Reference proteome</keyword>
<evidence type="ECO:0000313" key="2">
    <source>
        <dbReference type="Proteomes" id="UP000233332"/>
    </source>
</evidence>
<dbReference type="RefSeq" id="WP_101301878.1">
    <property type="nucleotide sequence ID" value="NZ_NXGX01000004.1"/>
</dbReference>
<dbReference type="Proteomes" id="UP000233332">
    <property type="component" value="Unassembled WGS sequence"/>
</dbReference>
<proteinExistence type="predicted"/>
<dbReference type="EMBL" id="NXGX01000004">
    <property type="protein sequence ID" value="PKR58121.1"/>
    <property type="molecule type" value="Genomic_DNA"/>
</dbReference>